<evidence type="ECO:0000256" key="1">
    <source>
        <dbReference type="SAM" id="MobiDB-lite"/>
    </source>
</evidence>
<gene>
    <name evidence="3" type="ORF">ACFORJ_01565</name>
</gene>
<comment type="caution">
    <text evidence="3">The sequence shown here is derived from an EMBL/GenBank/DDBJ whole genome shotgun (WGS) entry which is preliminary data.</text>
</comment>
<dbReference type="Proteomes" id="UP001595751">
    <property type="component" value="Unassembled WGS sequence"/>
</dbReference>
<protein>
    <submittedName>
        <fullName evidence="3">WhiB family transcriptional regulator</fullName>
    </submittedName>
</protein>
<evidence type="ECO:0000313" key="3">
    <source>
        <dbReference type="EMBL" id="MFC3848856.1"/>
    </source>
</evidence>
<dbReference type="Pfam" id="PF02467">
    <property type="entry name" value="Whib"/>
    <property type="match status" value="1"/>
</dbReference>
<keyword evidence="4" id="KW-1185">Reference proteome</keyword>
<sequence>MTWAARARCGGDPRPWDLDTYRTRSDAETACRQLCRGCPVIADCATDAAAGGDAFVIRAGVCLWPANSYGRQRSEDTRRLHSIAHQHRQDTT</sequence>
<feature type="region of interest" description="Disordered" evidence="1">
    <location>
        <begin position="71"/>
        <end position="92"/>
    </location>
</feature>
<reference evidence="4" key="1">
    <citation type="journal article" date="2019" name="Int. J. Syst. Evol. Microbiol.">
        <title>The Global Catalogue of Microorganisms (GCM) 10K type strain sequencing project: providing services to taxonomists for standard genome sequencing and annotation.</title>
        <authorList>
            <consortium name="The Broad Institute Genomics Platform"/>
            <consortium name="The Broad Institute Genome Sequencing Center for Infectious Disease"/>
            <person name="Wu L."/>
            <person name="Ma J."/>
        </authorList>
    </citation>
    <scope>NUCLEOTIDE SEQUENCE [LARGE SCALE GENOMIC DNA]</scope>
    <source>
        <strain evidence="4">CCUG 53252</strain>
    </source>
</reference>
<dbReference type="PROSITE" id="PS51674">
    <property type="entry name" value="4FE4S_WBL"/>
    <property type="match status" value="1"/>
</dbReference>
<feature type="domain" description="4Fe-4S Wbl-type" evidence="2">
    <location>
        <begin position="6"/>
        <end position="68"/>
    </location>
</feature>
<name>A0ABV7ZL84_9CORY</name>
<dbReference type="RefSeq" id="WP_290291810.1">
    <property type="nucleotide sequence ID" value="NZ_CP047211.1"/>
</dbReference>
<proteinExistence type="predicted"/>
<organism evidence="3 4">
    <name type="scientific">Corynebacterium hansenii</name>
    <dbReference type="NCBI Taxonomy" id="394964"/>
    <lineage>
        <taxon>Bacteria</taxon>
        <taxon>Bacillati</taxon>
        <taxon>Actinomycetota</taxon>
        <taxon>Actinomycetes</taxon>
        <taxon>Mycobacteriales</taxon>
        <taxon>Corynebacteriaceae</taxon>
        <taxon>Corynebacterium</taxon>
    </lineage>
</organism>
<dbReference type="InterPro" id="IPR034768">
    <property type="entry name" value="4FE4S_WBL"/>
</dbReference>
<evidence type="ECO:0000259" key="2">
    <source>
        <dbReference type="PROSITE" id="PS51674"/>
    </source>
</evidence>
<accession>A0ABV7ZL84</accession>
<evidence type="ECO:0000313" key="4">
    <source>
        <dbReference type="Proteomes" id="UP001595751"/>
    </source>
</evidence>
<dbReference type="EMBL" id="JBHRZN010000001">
    <property type="protein sequence ID" value="MFC3848856.1"/>
    <property type="molecule type" value="Genomic_DNA"/>
</dbReference>